<evidence type="ECO:0000313" key="10">
    <source>
        <dbReference type="Proteomes" id="UP001159428"/>
    </source>
</evidence>
<dbReference type="Pfam" id="PF00076">
    <property type="entry name" value="RRM_1"/>
    <property type="match status" value="1"/>
</dbReference>
<dbReference type="InterPro" id="IPR000504">
    <property type="entry name" value="RRM_dom"/>
</dbReference>
<dbReference type="GO" id="GO:0005689">
    <property type="term" value="C:U12-type spliceosomal complex"/>
    <property type="evidence" value="ECO:0007669"/>
    <property type="project" value="TreeGrafter"/>
</dbReference>
<feature type="region of interest" description="Disordered" evidence="7">
    <location>
        <begin position="339"/>
        <end position="383"/>
    </location>
</feature>
<keyword evidence="5" id="KW-0539">Nucleus</keyword>
<dbReference type="PANTHER" id="PTHR16105:SF0">
    <property type="entry name" value="RNA-BINDING REGION-CONTAINING PROTEIN 3"/>
    <property type="match status" value="1"/>
</dbReference>
<dbReference type="EMBL" id="CALNXJ010000033">
    <property type="protein sequence ID" value="CAH3140100.1"/>
    <property type="molecule type" value="Genomic_DNA"/>
</dbReference>
<feature type="compositionally biased region" description="Acidic residues" evidence="7">
    <location>
        <begin position="351"/>
        <end position="375"/>
    </location>
</feature>
<dbReference type="CDD" id="cd12238">
    <property type="entry name" value="RRM1_RBM40_like"/>
    <property type="match status" value="1"/>
</dbReference>
<feature type="region of interest" description="Disordered" evidence="7">
    <location>
        <begin position="212"/>
        <end position="296"/>
    </location>
</feature>
<dbReference type="InterPro" id="IPR035979">
    <property type="entry name" value="RBD_domain_sf"/>
</dbReference>
<dbReference type="SUPFAM" id="SSF54928">
    <property type="entry name" value="RNA-binding domain, RBD"/>
    <property type="match status" value="2"/>
</dbReference>
<protein>
    <recommendedName>
        <fullName evidence="2">RNA-binding region-containing protein 3</fullName>
    </recommendedName>
</protein>
<keyword evidence="10" id="KW-1185">Reference proteome</keyword>
<dbReference type="PANTHER" id="PTHR16105">
    <property type="entry name" value="RNA-BINDING REGION-CONTAINING PROTEIN 3"/>
    <property type="match status" value="1"/>
</dbReference>
<comment type="caution">
    <text evidence="9">The sequence shown here is derived from an EMBL/GenBank/DDBJ whole genome shotgun (WGS) entry which is preliminary data.</text>
</comment>
<name>A0AAU9X9R1_9CNID</name>
<organism evidence="9 10">
    <name type="scientific">Pocillopora meandrina</name>
    <dbReference type="NCBI Taxonomy" id="46732"/>
    <lineage>
        <taxon>Eukaryota</taxon>
        <taxon>Metazoa</taxon>
        <taxon>Cnidaria</taxon>
        <taxon>Anthozoa</taxon>
        <taxon>Hexacorallia</taxon>
        <taxon>Scleractinia</taxon>
        <taxon>Astrocoeniina</taxon>
        <taxon>Pocilloporidae</taxon>
        <taxon>Pocillopora</taxon>
    </lineage>
</organism>
<accession>A0AAU9X9R1</accession>
<sequence>MSSPLRKVSGNVLYFKMADDMSTKLLVRHLPSQLSVHEKTDLLKHFGAKEVICMERRGKLRDAAFAEFSTQAQAAQAISQLHQSEVLGSRLTVEYAKPHHEHLAAQQCSRVTPSIALDENKNEDEETRKLETEQAGSKVKVKSGDTQGMAPSLGIKYNCNPSLHYVYPPVNTAILTNIAHTLACVPKFYVQVLHLMNKMNLPAPFGQITPTPPFLGEVPEAPQVASSDDDRSMSSDESELESDEEERQKRAKERAEHAQRMSASKPGKSAQKRPKVNLPTSKPPAKKVKASSSTKQIPVEKAFEQPSGQPKRIEFKLIEAISNIFESAAYTEATAVAPPEAEGFGRFEPPADLEDDKDELEEEEEEEESVSEESSEFISSAELRRNRISTKEMPEISAFKNYTPGDPTCRLYIKNLAKTVEEKDLKYIFGRYIDINMEEERDRFDIRLMKEGRMKGQAFVTLPSEEKAKKALRDAHGYILQGKPMVIQFARSAKAKD</sequence>
<keyword evidence="4 6" id="KW-0694">RNA-binding</keyword>
<dbReference type="InterPro" id="IPR012677">
    <property type="entry name" value="Nucleotide-bd_a/b_plait_sf"/>
</dbReference>
<dbReference type="GO" id="GO:0000398">
    <property type="term" value="P:mRNA splicing, via spliceosome"/>
    <property type="evidence" value="ECO:0007669"/>
    <property type="project" value="TreeGrafter"/>
</dbReference>
<dbReference type="Gene3D" id="3.30.70.330">
    <property type="match status" value="2"/>
</dbReference>
<feature type="domain" description="RRM" evidence="8">
    <location>
        <begin position="23"/>
        <end position="98"/>
    </location>
</feature>
<proteinExistence type="predicted"/>
<reference evidence="9 10" key="1">
    <citation type="submission" date="2022-05" db="EMBL/GenBank/DDBJ databases">
        <authorList>
            <consortium name="Genoscope - CEA"/>
            <person name="William W."/>
        </authorList>
    </citation>
    <scope>NUCLEOTIDE SEQUENCE [LARGE SCALE GENOMIC DNA]</scope>
</reference>
<feature type="domain" description="RRM" evidence="8">
    <location>
        <begin position="409"/>
        <end position="492"/>
    </location>
</feature>
<dbReference type="InterPro" id="IPR034147">
    <property type="entry name" value="RBM40_RRM1"/>
</dbReference>
<dbReference type="GO" id="GO:0030626">
    <property type="term" value="F:U12 snRNA binding"/>
    <property type="evidence" value="ECO:0007669"/>
    <property type="project" value="TreeGrafter"/>
</dbReference>
<dbReference type="AlphaFoldDB" id="A0AAU9X9R1"/>
<keyword evidence="3" id="KW-0677">Repeat</keyword>
<evidence type="ECO:0000256" key="5">
    <source>
        <dbReference type="ARBA" id="ARBA00023242"/>
    </source>
</evidence>
<gene>
    <name evidence="9" type="ORF">PMEA_00018744</name>
</gene>
<evidence type="ECO:0000256" key="1">
    <source>
        <dbReference type="ARBA" id="ARBA00004123"/>
    </source>
</evidence>
<feature type="region of interest" description="Disordered" evidence="7">
    <location>
        <begin position="119"/>
        <end position="145"/>
    </location>
</feature>
<evidence type="ECO:0000256" key="3">
    <source>
        <dbReference type="ARBA" id="ARBA00022737"/>
    </source>
</evidence>
<feature type="compositionally biased region" description="Acidic residues" evidence="7">
    <location>
        <begin position="236"/>
        <end position="245"/>
    </location>
</feature>
<evidence type="ECO:0000256" key="2">
    <source>
        <dbReference type="ARBA" id="ARBA00020364"/>
    </source>
</evidence>
<evidence type="ECO:0000259" key="8">
    <source>
        <dbReference type="PROSITE" id="PS50102"/>
    </source>
</evidence>
<evidence type="ECO:0000256" key="6">
    <source>
        <dbReference type="PROSITE-ProRule" id="PRU00176"/>
    </source>
</evidence>
<dbReference type="Gene3D" id="6.10.250.610">
    <property type="match status" value="1"/>
</dbReference>
<dbReference type="GO" id="GO:0097157">
    <property type="term" value="F:pre-mRNA intronic binding"/>
    <property type="evidence" value="ECO:0007669"/>
    <property type="project" value="TreeGrafter"/>
</dbReference>
<evidence type="ECO:0000256" key="7">
    <source>
        <dbReference type="SAM" id="MobiDB-lite"/>
    </source>
</evidence>
<dbReference type="InterPro" id="IPR045164">
    <property type="entry name" value="RBM41/RNPC3"/>
</dbReference>
<dbReference type="SMART" id="SM00360">
    <property type="entry name" value="RRM"/>
    <property type="match status" value="2"/>
</dbReference>
<comment type="subcellular location">
    <subcellularLocation>
        <location evidence="1">Nucleus</location>
    </subcellularLocation>
</comment>
<dbReference type="Proteomes" id="UP001159428">
    <property type="component" value="Unassembled WGS sequence"/>
</dbReference>
<dbReference type="CDD" id="cd12239">
    <property type="entry name" value="RRM2_RBM40_like"/>
    <property type="match status" value="1"/>
</dbReference>
<dbReference type="FunFam" id="3.30.70.330:FF:000207">
    <property type="entry name" value="RNA-binding region (RNP1, RRM)-containing 3"/>
    <property type="match status" value="1"/>
</dbReference>
<evidence type="ECO:0000256" key="4">
    <source>
        <dbReference type="ARBA" id="ARBA00022884"/>
    </source>
</evidence>
<dbReference type="PROSITE" id="PS50102">
    <property type="entry name" value="RRM"/>
    <property type="match status" value="2"/>
</dbReference>
<evidence type="ECO:0000313" key="9">
    <source>
        <dbReference type="EMBL" id="CAH3140100.1"/>
    </source>
</evidence>